<comment type="caution">
    <text evidence="2">The sequence shown here is derived from an EMBL/GenBank/DDBJ whole genome shotgun (WGS) entry which is preliminary data.</text>
</comment>
<evidence type="ECO:0000256" key="1">
    <source>
        <dbReference type="SAM" id="MobiDB-lite"/>
    </source>
</evidence>
<dbReference type="AlphaFoldDB" id="A0A150L6F5"/>
<organism evidence="2 3">
    <name type="scientific">Caldibacillus debilis</name>
    <dbReference type="NCBI Taxonomy" id="301148"/>
    <lineage>
        <taxon>Bacteria</taxon>
        <taxon>Bacillati</taxon>
        <taxon>Bacillota</taxon>
        <taxon>Bacilli</taxon>
        <taxon>Bacillales</taxon>
        <taxon>Bacillaceae</taxon>
        <taxon>Caldibacillus</taxon>
    </lineage>
</organism>
<proteinExistence type="predicted"/>
<accession>A0A150L6F5</accession>
<dbReference type="EMBL" id="LQYT01000147">
    <property type="protein sequence ID" value="KYD07576.1"/>
    <property type="molecule type" value="Genomic_DNA"/>
</dbReference>
<protein>
    <submittedName>
        <fullName evidence="2">Uncharacterized protein</fullName>
    </submittedName>
</protein>
<feature type="compositionally biased region" description="Basic residues" evidence="1">
    <location>
        <begin position="86"/>
        <end position="96"/>
    </location>
</feature>
<gene>
    <name evidence="2" type="ORF">B4135_4257</name>
</gene>
<dbReference type="RefSeq" id="WP_061570340.1">
    <property type="nucleotide sequence ID" value="NZ_LQYT01000147.1"/>
</dbReference>
<dbReference type="Proteomes" id="UP000075683">
    <property type="component" value="Unassembled WGS sequence"/>
</dbReference>
<name>A0A150L6F5_9BACI</name>
<feature type="region of interest" description="Disordered" evidence="1">
    <location>
        <begin position="86"/>
        <end position="105"/>
    </location>
</feature>
<reference evidence="2 3" key="1">
    <citation type="submission" date="2016-01" db="EMBL/GenBank/DDBJ databases">
        <title>Draft Genome Sequences of Seven Thermophilic Sporeformers Isolated from Foods.</title>
        <authorList>
            <person name="Berendsen E.M."/>
            <person name="Wells-Bennik M.H."/>
            <person name="Krawcyk A.O."/>
            <person name="De Jong A."/>
            <person name="Holsappel S."/>
            <person name="Eijlander R.T."/>
            <person name="Kuipers O.P."/>
        </authorList>
    </citation>
    <scope>NUCLEOTIDE SEQUENCE [LARGE SCALE GENOMIC DNA]</scope>
    <source>
        <strain evidence="2 3">B4135</strain>
    </source>
</reference>
<evidence type="ECO:0000313" key="3">
    <source>
        <dbReference type="Proteomes" id="UP000075683"/>
    </source>
</evidence>
<sequence length="139" mass="15754">MEGRETAVPGAGKNERLLGYKNFQPAEMPGSKHFFSPVRTDGSGGEVFRGSSRFKPMKAMMKKCLHPHQRMGRRVLRPIDLVQFVRKHSSRKRSKSGKPQAHDPDVWVSARKESIINTINTLPFMAFLESHYLSESVSN</sequence>
<evidence type="ECO:0000313" key="2">
    <source>
        <dbReference type="EMBL" id="KYD07576.1"/>
    </source>
</evidence>